<dbReference type="PANTHER" id="PTHR43214:SF43">
    <property type="entry name" value="TWO-COMPONENT RESPONSE REGULATOR"/>
    <property type="match status" value="1"/>
</dbReference>
<dbReference type="InterPro" id="IPR011006">
    <property type="entry name" value="CheY-like_superfamily"/>
</dbReference>
<comment type="caution">
    <text evidence="6">The sequence shown here is derived from an EMBL/GenBank/DDBJ whole genome shotgun (WGS) entry which is preliminary data.</text>
</comment>
<dbReference type="InterPro" id="IPR016032">
    <property type="entry name" value="Sig_transdc_resp-reg_C-effctor"/>
</dbReference>
<evidence type="ECO:0000259" key="4">
    <source>
        <dbReference type="PROSITE" id="PS50043"/>
    </source>
</evidence>
<dbReference type="EMBL" id="LGKN01000003">
    <property type="protein sequence ID" value="KPL89633.1"/>
    <property type="molecule type" value="Genomic_DNA"/>
</dbReference>
<dbReference type="Proteomes" id="UP000050502">
    <property type="component" value="Unassembled WGS sequence"/>
</dbReference>
<dbReference type="CDD" id="cd06170">
    <property type="entry name" value="LuxR_C_like"/>
    <property type="match status" value="1"/>
</dbReference>
<evidence type="ECO:0000256" key="1">
    <source>
        <dbReference type="ARBA" id="ARBA00022553"/>
    </source>
</evidence>
<evidence type="ECO:0000259" key="5">
    <source>
        <dbReference type="PROSITE" id="PS50110"/>
    </source>
</evidence>
<reference evidence="6 7" key="1">
    <citation type="submission" date="2015-07" db="EMBL/GenBank/DDBJ databases">
        <title>Whole genome sequence of Ardenticatena maritima DSM 23922.</title>
        <authorList>
            <person name="Hemp J."/>
            <person name="Ward L.M."/>
            <person name="Pace L.A."/>
            <person name="Fischer W.W."/>
        </authorList>
    </citation>
    <scope>NUCLEOTIDE SEQUENCE [LARGE SCALE GENOMIC DNA]</scope>
    <source>
        <strain evidence="6 7">110S</strain>
    </source>
</reference>
<dbReference type="InterPro" id="IPR001789">
    <property type="entry name" value="Sig_transdc_resp-reg_receiver"/>
</dbReference>
<dbReference type="AlphaFoldDB" id="A0A0P6YJ07"/>
<keyword evidence="2" id="KW-0238">DNA-binding</keyword>
<dbReference type="PANTHER" id="PTHR43214">
    <property type="entry name" value="TWO-COMPONENT RESPONSE REGULATOR"/>
    <property type="match status" value="1"/>
</dbReference>
<dbReference type="SMART" id="SM00448">
    <property type="entry name" value="REC"/>
    <property type="match status" value="1"/>
</dbReference>
<dbReference type="SUPFAM" id="SSF46894">
    <property type="entry name" value="C-terminal effector domain of the bipartite response regulators"/>
    <property type="match status" value="1"/>
</dbReference>
<sequence length="212" mass="23001">MSEPIRVLIADDHTVVRSGLSALLSVFDDLELVGEARNGREAIELVERLHPDVVLMDMIMPELDGAQATAVIRKHYPDVQVVVLTSFRDDELVQKALSAGAIGYLLKDATADELADAIRNAVAGRATLAPEATQSLIRQTLQGTRRLGDDLTEREREVLALMVEGLNNNEIAQRLVVSRSTVKFHVSNILSKLGASTRTEAVAIALQNGLVS</sequence>
<feature type="domain" description="Response regulatory" evidence="5">
    <location>
        <begin position="6"/>
        <end position="122"/>
    </location>
</feature>
<evidence type="ECO:0000256" key="3">
    <source>
        <dbReference type="PROSITE-ProRule" id="PRU00169"/>
    </source>
</evidence>
<dbReference type="PROSITE" id="PS00622">
    <property type="entry name" value="HTH_LUXR_1"/>
    <property type="match status" value="1"/>
</dbReference>
<dbReference type="Pfam" id="PF00072">
    <property type="entry name" value="Response_reg"/>
    <property type="match status" value="1"/>
</dbReference>
<evidence type="ECO:0000313" key="6">
    <source>
        <dbReference type="EMBL" id="KPL89633.1"/>
    </source>
</evidence>
<evidence type="ECO:0000313" key="7">
    <source>
        <dbReference type="Proteomes" id="UP000050502"/>
    </source>
</evidence>
<dbReference type="SMART" id="SM00421">
    <property type="entry name" value="HTH_LUXR"/>
    <property type="match status" value="1"/>
</dbReference>
<organism evidence="6 7">
    <name type="scientific">Ardenticatena maritima</name>
    <dbReference type="NCBI Taxonomy" id="872965"/>
    <lineage>
        <taxon>Bacteria</taxon>
        <taxon>Bacillati</taxon>
        <taxon>Chloroflexota</taxon>
        <taxon>Ardenticatenia</taxon>
        <taxon>Ardenticatenales</taxon>
        <taxon>Ardenticatenaceae</taxon>
        <taxon>Ardenticatena</taxon>
    </lineage>
</organism>
<accession>A0A0P6YJ07</accession>
<feature type="domain" description="HTH luxR-type" evidence="4">
    <location>
        <begin position="144"/>
        <end position="209"/>
    </location>
</feature>
<proteinExistence type="predicted"/>
<name>A0A0P6YJ07_9CHLR</name>
<gene>
    <name evidence="6" type="ORF">SE16_04270</name>
</gene>
<dbReference type="InterPro" id="IPR058245">
    <property type="entry name" value="NreC/VraR/RcsB-like_REC"/>
</dbReference>
<dbReference type="RefSeq" id="WP_054493637.1">
    <property type="nucleotide sequence ID" value="NZ_BBZA01000196.1"/>
</dbReference>
<dbReference type="CDD" id="cd17535">
    <property type="entry name" value="REC_NarL-like"/>
    <property type="match status" value="1"/>
</dbReference>
<dbReference type="OrthoDB" id="9808843at2"/>
<feature type="modified residue" description="4-aspartylphosphate" evidence="3">
    <location>
        <position position="57"/>
    </location>
</feature>
<dbReference type="Gene3D" id="3.40.50.2300">
    <property type="match status" value="1"/>
</dbReference>
<dbReference type="GO" id="GO:0006355">
    <property type="term" value="P:regulation of DNA-templated transcription"/>
    <property type="evidence" value="ECO:0007669"/>
    <property type="project" value="InterPro"/>
</dbReference>
<dbReference type="GO" id="GO:0000160">
    <property type="term" value="P:phosphorelay signal transduction system"/>
    <property type="evidence" value="ECO:0007669"/>
    <property type="project" value="InterPro"/>
</dbReference>
<dbReference type="SUPFAM" id="SSF52172">
    <property type="entry name" value="CheY-like"/>
    <property type="match status" value="1"/>
</dbReference>
<dbReference type="PROSITE" id="PS50043">
    <property type="entry name" value="HTH_LUXR_2"/>
    <property type="match status" value="1"/>
</dbReference>
<dbReference type="InterPro" id="IPR039420">
    <property type="entry name" value="WalR-like"/>
</dbReference>
<dbReference type="GO" id="GO:0003677">
    <property type="term" value="F:DNA binding"/>
    <property type="evidence" value="ECO:0007669"/>
    <property type="project" value="UniProtKB-KW"/>
</dbReference>
<keyword evidence="1 3" id="KW-0597">Phosphoprotein</keyword>
<dbReference type="PRINTS" id="PR00038">
    <property type="entry name" value="HTHLUXR"/>
</dbReference>
<evidence type="ECO:0000256" key="2">
    <source>
        <dbReference type="ARBA" id="ARBA00023125"/>
    </source>
</evidence>
<protein>
    <submittedName>
        <fullName evidence="6">LuxR family transcriptional regulator</fullName>
    </submittedName>
</protein>
<dbReference type="PROSITE" id="PS50110">
    <property type="entry name" value="RESPONSE_REGULATORY"/>
    <property type="match status" value="1"/>
</dbReference>
<dbReference type="Pfam" id="PF00196">
    <property type="entry name" value="GerE"/>
    <property type="match status" value="1"/>
</dbReference>
<dbReference type="InterPro" id="IPR000792">
    <property type="entry name" value="Tscrpt_reg_LuxR_C"/>
</dbReference>